<dbReference type="Proteomes" id="UP000001997">
    <property type="component" value="Unassembled WGS sequence"/>
</dbReference>
<gene>
    <name evidence="2" type="ORF">PGUG_05020</name>
</gene>
<reference evidence="2 3" key="1">
    <citation type="journal article" date="2009" name="Nature">
        <title>Evolution of pathogenicity and sexual reproduction in eight Candida genomes.</title>
        <authorList>
            <person name="Butler G."/>
            <person name="Rasmussen M.D."/>
            <person name="Lin M.F."/>
            <person name="Santos M.A."/>
            <person name="Sakthikumar S."/>
            <person name="Munro C.A."/>
            <person name="Rheinbay E."/>
            <person name="Grabherr M."/>
            <person name="Forche A."/>
            <person name="Reedy J.L."/>
            <person name="Agrafioti I."/>
            <person name="Arnaud M.B."/>
            <person name="Bates S."/>
            <person name="Brown A.J."/>
            <person name="Brunke S."/>
            <person name="Costanzo M.C."/>
            <person name="Fitzpatrick D.A."/>
            <person name="de Groot P.W."/>
            <person name="Harris D."/>
            <person name="Hoyer L.L."/>
            <person name="Hube B."/>
            <person name="Klis F.M."/>
            <person name="Kodira C."/>
            <person name="Lennard N."/>
            <person name="Logue M.E."/>
            <person name="Martin R."/>
            <person name="Neiman A.M."/>
            <person name="Nikolaou E."/>
            <person name="Quail M.A."/>
            <person name="Quinn J."/>
            <person name="Santos M.C."/>
            <person name="Schmitzberger F.F."/>
            <person name="Sherlock G."/>
            <person name="Shah P."/>
            <person name="Silverstein K.A."/>
            <person name="Skrzypek M.S."/>
            <person name="Soll D."/>
            <person name="Staggs R."/>
            <person name="Stansfield I."/>
            <person name="Stumpf M.P."/>
            <person name="Sudbery P.E."/>
            <person name="Srikantha T."/>
            <person name="Zeng Q."/>
            <person name="Berman J."/>
            <person name="Berriman M."/>
            <person name="Heitman J."/>
            <person name="Gow N.A."/>
            <person name="Lorenz M.C."/>
            <person name="Birren B.W."/>
            <person name="Kellis M."/>
            <person name="Cuomo C.A."/>
        </authorList>
    </citation>
    <scope>NUCLEOTIDE SEQUENCE [LARGE SCALE GENOMIC DNA]</scope>
    <source>
        <strain evidence="3">ATCC 6260 / CBS 566 / DSM 6381 / JCM 1539 / NBRC 10279 / NRRL Y-324</strain>
    </source>
</reference>
<keyword evidence="1" id="KW-0472">Membrane</keyword>
<feature type="transmembrane region" description="Helical" evidence="1">
    <location>
        <begin position="117"/>
        <end position="135"/>
    </location>
</feature>
<dbReference type="KEGG" id="pgu:PGUG_05020"/>
<sequence>MPRDVFLDAFRGLTVLEMEGTEVLGNVLGHAKFTEKKVNYGDTIFPCFSFIAGLTSKRGRIAPIMRGIKLICFGIMYNAPSVIMDNGKLRLLGVLQRHGLSSIIFHNLVPARLRNSLYYPLLMFSLWFAISIFYADNKKDPFDEPGSTDRTTKN</sequence>
<dbReference type="AlphaFoldDB" id="A5DP19"/>
<evidence type="ECO:0000313" key="2">
    <source>
        <dbReference type="EMBL" id="EDK40922.2"/>
    </source>
</evidence>
<keyword evidence="3" id="KW-1185">Reference proteome</keyword>
<name>A5DP19_PICGU</name>
<evidence type="ECO:0000313" key="3">
    <source>
        <dbReference type="Proteomes" id="UP000001997"/>
    </source>
</evidence>
<dbReference type="RefSeq" id="XP_001483065.2">
    <property type="nucleotide sequence ID" value="XM_001483015.1"/>
</dbReference>
<keyword evidence="1" id="KW-0812">Transmembrane</keyword>
<keyword evidence="1" id="KW-1133">Transmembrane helix</keyword>
<dbReference type="GeneID" id="5124540"/>
<proteinExistence type="predicted"/>
<protein>
    <submittedName>
        <fullName evidence="2">Uncharacterized protein</fullName>
    </submittedName>
</protein>
<dbReference type="InParanoid" id="A5DP19"/>
<accession>A5DP19</accession>
<organism evidence="2 3">
    <name type="scientific">Meyerozyma guilliermondii (strain ATCC 6260 / CBS 566 / DSM 6381 / JCM 1539 / NBRC 10279 / NRRL Y-324)</name>
    <name type="common">Yeast</name>
    <name type="synonym">Candida guilliermondii</name>
    <dbReference type="NCBI Taxonomy" id="294746"/>
    <lineage>
        <taxon>Eukaryota</taxon>
        <taxon>Fungi</taxon>
        <taxon>Dikarya</taxon>
        <taxon>Ascomycota</taxon>
        <taxon>Saccharomycotina</taxon>
        <taxon>Pichiomycetes</taxon>
        <taxon>Debaryomycetaceae</taxon>
        <taxon>Meyerozyma</taxon>
    </lineage>
</organism>
<evidence type="ECO:0000256" key="1">
    <source>
        <dbReference type="SAM" id="Phobius"/>
    </source>
</evidence>
<dbReference type="EMBL" id="CH408160">
    <property type="protein sequence ID" value="EDK40922.2"/>
    <property type="molecule type" value="Genomic_DNA"/>
</dbReference>
<dbReference type="HOGENOM" id="CLU_1704902_0_0_1"/>
<dbReference type="OrthoDB" id="2149840at2759"/>